<dbReference type="Proteomes" id="UP001220324">
    <property type="component" value="Unassembled WGS sequence"/>
</dbReference>
<sequence length="166" mass="18366">MQVNALPLYPHLPRMTSLYGDVIISNHCPNSVYATEVGSSQTALRTLIPNQSTVFPIEVRDDGGFSIKITTTNLDNGVLQFEYTEQDDTLWWDLSLINKGNGTRMFVEEGINATTSCEGGKNVDCPAGDSCCHEVYQKPDDNQVIRVCEGYANITVNLCYGYADRT</sequence>
<proteinExistence type="predicted"/>
<reference evidence="1 2" key="1">
    <citation type="journal article" date="2023" name="IMA Fungus">
        <title>Comparative genomic study of the Penicillium genus elucidates a diverse pangenome and 15 lateral gene transfer events.</title>
        <authorList>
            <person name="Petersen C."/>
            <person name="Sorensen T."/>
            <person name="Nielsen M.R."/>
            <person name="Sondergaard T.E."/>
            <person name="Sorensen J.L."/>
            <person name="Fitzpatrick D.A."/>
            <person name="Frisvad J.C."/>
            <person name="Nielsen K.L."/>
        </authorList>
    </citation>
    <scope>NUCLEOTIDE SEQUENCE [LARGE SCALE GENOMIC DNA]</scope>
    <source>
        <strain evidence="1 2">IBT 35679</strain>
    </source>
</reference>
<evidence type="ECO:0000313" key="1">
    <source>
        <dbReference type="EMBL" id="KAJ5522920.1"/>
    </source>
</evidence>
<organism evidence="1 2">
    <name type="scientific">Penicillium frequentans</name>
    <dbReference type="NCBI Taxonomy" id="3151616"/>
    <lineage>
        <taxon>Eukaryota</taxon>
        <taxon>Fungi</taxon>
        <taxon>Dikarya</taxon>
        <taxon>Ascomycota</taxon>
        <taxon>Pezizomycotina</taxon>
        <taxon>Eurotiomycetes</taxon>
        <taxon>Eurotiomycetidae</taxon>
        <taxon>Eurotiales</taxon>
        <taxon>Aspergillaceae</taxon>
        <taxon>Penicillium</taxon>
    </lineage>
</organism>
<comment type="caution">
    <text evidence="1">The sequence shown here is derived from an EMBL/GenBank/DDBJ whole genome shotgun (WGS) entry which is preliminary data.</text>
</comment>
<name>A0AAD6CJS8_9EURO</name>
<dbReference type="EMBL" id="JAQIZZ010000011">
    <property type="protein sequence ID" value="KAJ5522920.1"/>
    <property type="molecule type" value="Genomic_DNA"/>
</dbReference>
<dbReference type="AlphaFoldDB" id="A0AAD6CJS8"/>
<accession>A0AAD6CJS8</accession>
<dbReference type="InterPro" id="IPR006771">
    <property type="entry name" value="CetA-like"/>
</dbReference>
<protein>
    <submittedName>
        <fullName evidence="1">Antigenic thaumatin domain protein</fullName>
    </submittedName>
</protein>
<evidence type="ECO:0000313" key="2">
    <source>
        <dbReference type="Proteomes" id="UP001220324"/>
    </source>
</evidence>
<keyword evidence="2" id="KW-1185">Reference proteome</keyword>
<gene>
    <name evidence="1" type="ORF">N7494_013234</name>
</gene>
<dbReference type="Pfam" id="PF04681">
    <property type="entry name" value="Bys1"/>
    <property type="match status" value="1"/>
</dbReference>
<dbReference type="PANTHER" id="PTHR36195">
    <property type="entry name" value="DOMAIN PROTEIN, PUTATIVE (AFU_ORTHOLOGUE AFUA_5G01990)-RELATED-RELATED"/>
    <property type="match status" value="1"/>
</dbReference>
<dbReference type="PANTHER" id="PTHR36195:SF6">
    <property type="entry name" value="SECRETED THAUMATIN-LIKE PROTEIN CALA"/>
    <property type="match status" value="1"/>
</dbReference>